<evidence type="ECO:0000256" key="5">
    <source>
        <dbReference type="SAM" id="SignalP"/>
    </source>
</evidence>
<proteinExistence type="inferred from homology"/>
<dbReference type="InterPro" id="IPR033872">
    <property type="entry name" value="nsLTP2"/>
</dbReference>
<keyword evidence="2" id="KW-0813">Transport</keyword>
<evidence type="ECO:0000313" key="7">
    <source>
        <dbReference type="EnsemblPlants" id="ORUFI10G16000.1"/>
    </source>
</evidence>
<comment type="similarity">
    <text evidence="1">Belongs to the plant LTP family. B11E subfamily.</text>
</comment>
<sequence>MAKWAAAMEMLLLVVVATVAVAVVVAQSPPPPQCDPGLLSPCAAPIFFGTAPSASCCSSLKAQQGCFCQYAKDPTNNHLIPVPSSLSPTVRTGSGGRLGGRQRWARIDGG</sequence>
<dbReference type="GO" id="GO:0006869">
    <property type="term" value="P:lipid transport"/>
    <property type="evidence" value="ECO:0007669"/>
    <property type="project" value="InterPro"/>
</dbReference>
<protein>
    <recommendedName>
        <fullName evidence="6">Bifunctional inhibitor/plant lipid transfer protein/seed storage helical domain-containing protein</fullName>
    </recommendedName>
</protein>
<dbReference type="EnsemblPlants" id="ORUFI10G16000.1">
    <property type="protein sequence ID" value="ORUFI10G16000.1"/>
    <property type="gene ID" value="ORUFI10G16000"/>
</dbReference>
<evidence type="ECO:0000256" key="4">
    <source>
        <dbReference type="SAM" id="MobiDB-lite"/>
    </source>
</evidence>
<feature type="compositionally biased region" description="Polar residues" evidence="4">
    <location>
        <begin position="81"/>
        <end position="92"/>
    </location>
</feature>
<dbReference type="InterPro" id="IPR036312">
    <property type="entry name" value="Bifun_inhib/LTP/seed_sf"/>
</dbReference>
<evidence type="ECO:0000256" key="1">
    <source>
        <dbReference type="ARBA" id="ARBA00009707"/>
    </source>
</evidence>
<accession>A0A0E0R141</accession>
<dbReference type="Gramene" id="ORUFI10G16000.1">
    <property type="protein sequence ID" value="ORUFI10G16000.1"/>
    <property type="gene ID" value="ORUFI10G16000"/>
</dbReference>
<dbReference type="Proteomes" id="UP000008022">
    <property type="component" value="Unassembled WGS sequence"/>
</dbReference>
<dbReference type="OMA" id="ASACRMS"/>
<feature type="signal peptide" evidence="5">
    <location>
        <begin position="1"/>
        <end position="26"/>
    </location>
</feature>
<dbReference type="eggNOG" id="ENOG502S3N0">
    <property type="taxonomic scope" value="Eukaryota"/>
</dbReference>
<keyword evidence="3" id="KW-0446">Lipid-binding</keyword>
<dbReference type="SUPFAM" id="SSF47699">
    <property type="entry name" value="Bifunctional inhibitor/lipid-transfer protein/seed storage 2S albumin"/>
    <property type="match status" value="1"/>
</dbReference>
<keyword evidence="8" id="KW-1185">Reference proteome</keyword>
<feature type="region of interest" description="Disordered" evidence="4">
    <location>
        <begin position="81"/>
        <end position="102"/>
    </location>
</feature>
<evidence type="ECO:0000256" key="2">
    <source>
        <dbReference type="ARBA" id="ARBA00022448"/>
    </source>
</evidence>
<evidence type="ECO:0000259" key="6">
    <source>
        <dbReference type="Pfam" id="PF14368"/>
    </source>
</evidence>
<dbReference type="PANTHER" id="PTHR33214:SF50">
    <property type="entry name" value="LIPID-TRANSFER PROTEIN 2G, PUTATIVE, EXPRESSED-RELATED"/>
    <property type="match status" value="1"/>
</dbReference>
<dbReference type="Pfam" id="PF14368">
    <property type="entry name" value="LTP_2"/>
    <property type="match status" value="1"/>
</dbReference>
<keyword evidence="5" id="KW-0732">Signal</keyword>
<dbReference type="GO" id="GO:0008289">
    <property type="term" value="F:lipid binding"/>
    <property type="evidence" value="ECO:0007669"/>
    <property type="project" value="UniProtKB-KW"/>
</dbReference>
<feature type="domain" description="Bifunctional inhibitor/plant lipid transfer protein/seed storage helical" evidence="6">
    <location>
        <begin position="16"/>
        <end position="76"/>
    </location>
</feature>
<evidence type="ECO:0000256" key="3">
    <source>
        <dbReference type="ARBA" id="ARBA00023121"/>
    </source>
</evidence>
<name>A0A0E0R141_ORYRU</name>
<organism evidence="7 8">
    <name type="scientific">Oryza rufipogon</name>
    <name type="common">Brownbeard rice</name>
    <name type="synonym">Asian wild rice</name>
    <dbReference type="NCBI Taxonomy" id="4529"/>
    <lineage>
        <taxon>Eukaryota</taxon>
        <taxon>Viridiplantae</taxon>
        <taxon>Streptophyta</taxon>
        <taxon>Embryophyta</taxon>
        <taxon>Tracheophyta</taxon>
        <taxon>Spermatophyta</taxon>
        <taxon>Magnoliopsida</taxon>
        <taxon>Liliopsida</taxon>
        <taxon>Poales</taxon>
        <taxon>Poaceae</taxon>
        <taxon>BOP clade</taxon>
        <taxon>Oryzoideae</taxon>
        <taxon>Oryzeae</taxon>
        <taxon>Oryzinae</taxon>
        <taxon>Oryza</taxon>
    </lineage>
</organism>
<evidence type="ECO:0000313" key="8">
    <source>
        <dbReference type="Proteomes" id="UP000008022"/>
    </source>
</evidence>
<dbReference type="HOGENOM" id="CLU_158223_2_0_1"/>
<dbReference type="PANTHER" id="PTHR33214">
    <property type="entry name" value="BIFUNCTIONAL INHIBITOR/LIPID-TRANSFER PROTEIN/SEED STORAGE 2S ALBUMIN SUPERFAMILY PROTEIN"/>
    <property type="match status" value="1"/>
</dbReference>
<reference evidence="7" key="2">
    <citation type="submission" date="2015-06" db="UniProtKB">
        <authorList>
            <consortium name="EnsemblPlants"/>
        </authorList>
    </citation>
    <scope>IDENTIFICATION</scope>
</reference>
<dbReference type="InterPro" id="IPR016140">
    <property type="entry name" value="Bifunc_inhib/LTP/seed_store"/>
</dbReference>
<dbReference type="AlphaFoldDB" id="A0A0E0R141"/>
<feature type="chain" id="PRO_5002371893" description="Bifunctional inhibitor/plant lipid transfer protein/seed storage helical domain-containing protein" evidence="5">
    <location>
        <begin position="27"/>
        <end position="110"/>
    </location>
</feature>
<reference evidence="8" key="1">
    <citation type="submission" date="2013-06" db="EMBL/GenBank/DDBJ databases">
        <authorList>
            <person name="Zhao Q."/>
        </authorList>
    </citation>
    <scope>NUCLEOTIDE SEQUENCE</scope>
    <source>
        <strain evidence="8">cv. W1943</strain>
    </source>
</reference>
<dbReference type="Gene3D" id="1.10.110.10">
    <property type="entry name" value="Plant lipid-transfer and hydrophobic proteins"/>
    <property type="match status" value="1"/>
</dbReference>